<evidence type="ECO:0000313" key="1">
    <source>
        <dbReference type="EMBL" id="MPM64986.1"/>
    </source>
</evidence>
<reference evidence="1" key="1">
    <citation type="submission" date="2019-08" db="EMBL/GenBank/DDBJ databases">
        <authorList>
            <person name="Kucharzyk K."/>
            <person name="Murdoch R.W."/>
            <person name="Higgins S."/>
            <person name="Loffler F."/>
        </authorList>
    </citation>
    <scope>NUCLEOTIDE SEQUENCE</scope>
</reference>
<protein>
    <submittedName>
        <fullName evidence="1">Uncharacterized protein</fullName>
    </submittedName>
</protein>
<sequence>MKEDGQTVLSACGKSRLERLFPQIGFSPCGIREARLPGRRDAKSWMEISTGYVVTPEFEEEALEEEEPEAVPPSLFTYRTLIVHELCDDSL</sequence>
<organism evidence="1">
    <name type="scientific">bioreactor metagenome</name>
    <dbReference type="NCBI Taxonomy" id="1076179"/>
    <lineage>
        <taxon>unclassified sequences</taxon>
        <taxon>metagenomes</taxon>
        <taxon>ecological metagenomes</taxon>
    </lineage>
</organism>
<name>A0A645BIH5_9ZZZZ</name>
<accession>A0A645BIH5</accession>
<comment type="caution">
    <text evidence="1">The sequence shown here is derived from an EMBL/GenBank/DDBJ whole genome shotgun (WGS) entry which is preliminary data.</text>
</comment>
<dbReference type="EMBL" id="VSSQ01020265">
    <property type="protein sequence ID" value="MPM64986.1"/>
    <property type="molecule type" value="Genomic_DNA"/>
</dbReference>
<proteinExistence type="predicted"/>
<gene>
    <name evidence="1" type="ORF">SDC9_111878</name>
</gene>
<dbReference type="AlphaFoldDB" id="A0A645BIH5"/>